<protein>
    <submittedName>
        <fullName evidence="2">Nitroreductase family protein</fullName>
    </submittedName>
</protein>
<dbReference type="GO" id="GO:0016491">
    <property type="term" value="F:oxidoreductase activity"/>
    <property type="evidence" value="ECO:0007669"/>
    <property type="project" value="InterPro"/>
</dbReference>
<dbReference type="InterPro" id="IPR052530">
    <property type="entry name" value="NAD(P)H_nitroreductase"/>
</dbReference>
<dbReference type="PANTHER" id="PTHR43821:SF1">
    <property type="entry name" value="NAD(P)H NITROREDUCTASE YDJA-RELATED"/>
    <property type="match status" value="1"/>
</dbReference>
<dbReference type="EMBL" id="JACXIZ010000030">
    <property type="protein sequence ID" value="MBD2847020.1"/>
    <property type="molecule type" value="Genomic_DNA"/>
</dbReference>
<dbReference type="Proteomes" id="UP000621560">
    <property type="component" value="Unassembled WGS sequence"/>
</dbReference>
<evidence type="ECO:0000259" key="1">
    <source>
        <dbReference type="Pfam" id="PF00881"/>
    </source>
</evidence>
<feature type="domain" description="Nitroreductase" evidence="1">
    <location>
        <begin position="15"/>
        <end position="172"/>
    </location>
</feature>
<dbReference type="RefSeq" id="WP_190919968.1">
    <property type="nucleotide sequence ID" value="NZ_JACXIZ010000030.1"/>
</dbReference>
<dbReference type="InterPro" id="IPR000415">
    <property type="entry name" value="Nitroreductase-like"/>
</dbReference>
<reference evidence="2" key="1">
    <citation type="submission" date="2020-09" db="EMBL/GenBank/DDBJ databases">
        <title>A novel bacterium of genus Paenibacillus, isolated from South China Sea.</title>
        <authorList>
            <person name="Huang H."/>
            <person name="Mo K."/>
            <person name="Hu Y."/>
        </authorList>
    </citation>
    <scope>NUCLEOTIDE SEQUENCE</scope>
    <source>
        <strain evidence="2">IB182496</strain>
    </source>
</reference>
<evidence type="ECO:0000313" key="2">
    <source>
        <dbReference type="EMBL" id="MBD2847020.1"/>
    </source>
</evidence>
<comment type="caution">
    <text evidence="2">The sequence shown here is derived from an EMBL/GenBank/DDBJ whole genome shotgun (WGS) entry which is preliminary data.</text>
</comment>
<organism evidence="2 3">
    <name type="scientific">Paenibacillus sabuli</name>
    <dbReference type="NCBI Taxonomy" id="2772509"/>
    <lineage>
        <taxon>Bacteria</taxon>
        <taxon>Bacillati</taxon>
        <taxon>Bacillota</taxon>
        <taxon>Bacilli</taxon>
        <taxon>Bacillales</taxon>
        <taxon>Paenibacillaceae</taxon>
        <taxon>Paenibacillus</taxon>
    </lineage>
</organism>
<dbReference type="PANTHER" id="PTHR43821">
    <property type="entry name" value="NAD(P)H NITROREDUCTASE YDJA-RELATED"/>
    <property type="match status" value="1"/>
</dbReference>
<dbReference type="AlphaFoldDB" id="A0A927GTE7"/>
<gene>
    <name evidence="2" type="ORF">IDH44_17620</name>
</gene>
<sequence>MNEYSQPRSGISALIRDRRTIRSFTSDPLDRAEVLSQLYAAASAVATDWTQPDARYIFVGSDDGKRRAAAIIMEAYREQGLYRFLPDKLNRVMQERLARIPAYLIVQLRTGAAAERDLASVYAALHRFTLLAWSRDIGLVWNTEPILHKPCIAQGFGLGNDQRIVCILYLGRFAKAPKAKRRTPAQDKLTLLR</sequence>
<keyword evidence="3" id="KW-1185">Reference proteome</keyword>
<evidence type="ECO:0000313" key="3">
    <source>
        <dbReference type="Proteomes" id="UP000621560"/>
    </source>
</evidence>
<dbReference type="InterPro" id="IPR029479">
    <property type="entry name" value="Nitroreductase"/>
</dbReference>
<name>A0A927GTE7_9BACL</name>
<accession>A0A927GTE7</accession>
<dbReference type="Gene3D" id="3.40.109.10">
    <property type="entry name" value="NADH Oxidase"/>
    <property type="match status" value="1"/>
</dbReference>
<proteinExistence type="predicted"/>
<dbReference type="SUPFAM" id="SSF55469">
    <property type="entry name" value="FMN-dependent nitroreductase-like"/>
    <property type="match status" value="1"/>
</dbReference>
<dbReference type="Pfam" id="PF00881">
    <property type="entry name" value="Nitroreductase"/>
    <property type="match status" value="1"/>
</dbReference>